<reference evidence="4" key="1">
    <citation type="submission" date="2025-08" db="UniProtKB">
        <authorList>
            <consortium name="RefSeq"/>
        </authorList>
    </citation>
    <scope>IDENTIFICATION</scope>
    <source>
        <tissue evidence="4">Whole organism</tissue>
    </source>
</reference>
<dbReference type="RefSeq" id="XP_047736098.1">
    <property type="nucleotide sequence ID" value="XM_047880142.1"/>
</dbReference>
<protein>
    <submittedName>
        <fullName evidence="4">Uncharacterized protein LOC108673779 isoform X2</fullName>
    </submittedName>
</protein>
<evidence type="ECO:0000256" key="2">
    <source>
        <dbReference type="SAM" id="SignalP"/>
    </source>
</evidence>
<evidence type="ECO:0000313" key="3">
    <source>
        <dbReference type="Proteomes" id="UP000694843"/>
    </source>
</evidence>
<dbReference type="GeneID" id="108673779"/>
<evidence type="ECO:0000256" key="1">
    <source>
        <dbReference type="SAM" id="MobiDB-lite"/>
    </source>
</evidence>
<gene>
    <name evidence="4" type="primary">LOC108673779</name>
</gene>
<keyword evidence="2" id="KW-0732">Signal</keyword>
<evidence type="ECO:0000313" key="4">
    <source>
        <dbReference type="RefSeq" id="XP_047736098.1"/>
    </source>
</evidence>
<accession>A0A979FHB1</accession>
<feature type="signal peptide" evidence="2">
    <location>
        <begin position="1"/>
        <end position="17"/>
    </location>
</feature>
<proteinExistence type="predicted"/>
<feature type="chain" id="PRO_5037432909" evidence="2">
    <location>
        <begin position="18"/>
        <end position="86"/>
    </location>
</feature>
<feature type="region of interest" description="Disordered" evidence="1">
    <location>
        <begin position="16"/>
        <end position="86"/>
    </location>
</feature>
<feature type="compositionally biased region" description="Low complexity" evidence="1">
    <location>
        <begin position="16"/>
        <end position="45"/>
    </location>
</feature>
<name>A0A979FHB1_HYAAZ</name>
<organism evidence="3 4">
    <name type="scientific">Hyalella azteca</name>
    <name type="common">Amphipod</name>
    <dbReference type="NCBI Taxonomy" id="294128"/>
    <lineage>
        <taxon>Eukaryota</taxon>
        <taxon>Metazoa</taxon>
        <taxon>Ecdysozoa</taxon>
        <taxon>Arthropoda</taxon>
        <taxon>Crustacea</taxon>
        <taxon>Multicrustacea</taxon>
        <taxon>Malacostraca</taxon>
        <taxon>Eumalacostraca</taxon>
        <taxon>Peracarida</taxon>
        <taxon>Amphipoda</taxon>
        <taxon>Senticaudata</taxon>
        <taxon>Talitrida</taxon>
        <taxon>Talitroidea</taxon>
        <taxon>Hyalellidae</taxon>
        <taxon>Hyalella</taxon>
    </lineage>
</organism>
<dbReference type="AlphaFoldDB" id="A0A979FHB1"/>
<keyword evidence="3" id="KW-1185">Reference proteome</keyword>
<dbReference type="Proteomes" id="UP000694843">
    <property type="component" value="Unplaced"/>
</dbReference>
<sequence length="86" mass="8406">MAMMSLCYFLITDGAEGQSSSGESSIAGGAAAVAGGSGEPSTAGGSAAGAGDHGDVFMSSNPELLPNRLHQFPGGETTFWATNPGP</sequence>